<dbReference type="RefSeq" id="WP_222825293.1">
    <property type="nucleotide sequence ID" value="NZ_JAHWXP010000003.1"/>
</dbReference>
<proteinExistence type="predicted"/>
<dbReference type="InterPro" id="IPR017495">
    <property type="entry name" value="PuhC"/>
</dbReference>
<reference evidence="1 2" key="1">
    <citation type="submission" date="2021-07" db="EMBL/GenBank/DDBJ databases">
        <title>Alteriqipengyuania abyssalis NZ-12B nov, sp.nov isolated from deep sea sponge in pacific ocean.</title>
        <authorList>
            <person name="Tareen S."/>
            <person name="Wink J."/>
        </authorList>
    </citation>
    <scope>NUCLEOTIDE SEQUENCE [LARGE SCALE GENOMIC DNA]</scope>
    <source>
        <strain evidence="1 2">NZ-12B</strain>
    </source>
</reference>
<dbReference type="EMBL" id="JAHWXP010000003">
    <property type="protein sequence ID" value="MBY8337787.1"/>
    <property type="molecule type" value="Genomic_DNA"/>
</dbReference>
<comment type="caution">
    <text evidence="1">The sequence shown here is derived from an EMBL/GenBank/DDBJ whole genome shotgun (WGS) entry which is preliminary data.</text>
</comment>
<evidence type="ECO:0000313" key="1">
    <source>
        <dbReference type="EMBL" id="MBY8337787.1"/>
    </source>
</evidence>
<name>A0ABS7PFC9_9SPHN</name>
<evidence type="ECO:0000313" key="2">
    <source>
        <dbReference type="Proteomes" id="UP000759298"/>
    </source>
</evidence>
<dbReference type="Proteomes" id="UP000759298">
    <property type="component" value="Unassembled WGS sequence"/>
</dbReference>
<dbReference type="NCBIfam" id="TIGR03054">
    <property type="entry name" value="photo_alph_chp1"/>
    <property type="match status" value="1"/>
</dbReference>
<gene>
    <name evidence="1" type="ORF">KYN89_12110</name>
</gene>
<keyword evidence="2" id="KW-1185">Reference proteome</keyword>
<sequence length="158" mass="16380">MSLHHDHAEPSPKAPLLVIAAIAALSLALAASASFGLVERDAVPNVSRAAAGTQANAIRSLTFADAPDGAVLIDDGTTGERIVRVEPGTGGFIRSTVRSLVHIRRSQGISARTPFTLTRWDDGSLTLSDPTTGRALELGGFGDDNRAVFAALLPEEAA</sequence>
<accession>A0ABS7PFC9</accession>
<organism evidence="1 2">
    <name type="scientific">Alteriqipengyuania abyssalis</name>
    <dbReference type="NCBI Taxonomy" id="2860200"/>
    <lineage>
        <taxon>Bacteria</taxon>
        <taxon>Pseudomonadati</taxon>
        <taxon>Pseudomonadota</taxon>
        <taxon>Alphaproteobacteria</taxon>
        <taxon>Sphingomonadales</taxon>
        <taxon>Erythrobacteraceae</taxon>
        <taxon>Alteriqipengyuania</taxon>
    </lineage>
</organism>
<protein>
    <submittedName>
        <fullName evidence="1">Photosynthetic complex assembly protein</fullName>
    </submittedName>
</protein>